<organism evidence="1 2">
    <name type="scientific">Flavobacterium psychroterrae</name>
    <dbReference type="NCBI Taxonomy" id="2133767"/>
    <lineage>
        <taxon>Bacteria</taxon>
        <taxon>Pseudomonadati</taxon>
        <taxon>Bacteroidota</taxon>
        <taxon>Flavobacteriia</taxon>
        <taxon>Flavobacteriales</taxon>
        <taxon>Flavobacteriaceae</taxon>
        <taxon>Flavobacterium</taxon>
    </lineage>
</organism>
<dbReference type="Gene3D" id="3.20.20.80">
    <property type="entry name" value="Glycosidases"/>
    <property type="match status" value="1"/>
</dbReference>
<dbReference type="PANTHER" id="PTHR41244">
    <property type="entry name" value="RHAMNAN SYNTHESIS F"/>
    <property type="match status" value="1"/>
</dbReference>
<evidence type="ECO:0000313" key="2">
    <source>
        <dbReference type="Proteomes" id="UP000722625"/>
    </source>
</evidence>
<reference evidence="1 2" key="1">
    <citation type="journal article" date="2018" name="Int. J. Syst. Evol. Microbiol.">
        <title>Flavobacterium chryseum sp. nov. and Flavobacterium psychroterrae sp. nov., novel environmental bacteria isolated from Antarctica.</title>
        <authorList>
            <person name="Kralova S."/>
            <person name="Svec P."/>
            <person name="Busse H.J."/>
            <person name="Stankova E."/>
            <person name="Vaczi P."/>
            <person name="Sedlacek I."/>
        </authorList>
    </citation>
    <scope>NUCLEOTIDE SEQUENCE [LARGE SCALE GENOMIC DNA]</scope>
    <source>
        <strain evidence="1 2">CCM 8827</strain>
    </source>
</reference>
<dbReference type="EMBL" id="JAGYVZ010000011">
    <property type="protein sequence ID" value="MBS7231923.1"/>
    <property type="molecule type" value="Genomic_DNA"/>
</dbReference>
<name>A0ABS5PDD1_9FLAO</name>
<proteinExistence type="predicted"/>
<accession>A0ABS5PDD1</accession>
<comment type="caution">
    <text evidence="1">The sequence shown here is derived from an EMBL/GenBank/DDBJ whole genome shotgun (WGS) entry which is preliminary data.</text>
</comment>
<dbReference type="Proteomes" id="UP000722625">
    <property type="component" value="Unassembled WGS sequence"/>
</dbReference>
<gene>
    <name evidence="1" type="ORF">KHA90_12905</name>
</gene>
<dbReference type="InterPro" id="IPR032719">
    <property type="entry name" value="WbsX"/>
</dbReference>
<dbReference type="CDD" id="cd11579">
    <property type="entry name" value="Glyco_tran_WbsX"/>
    <property type="match status" value="1"/>
</dbReference>
<protein>
    <submittedName>
        <fullName evidence="1">Glycoside hydrolase family 99-like domain-containing protein</fullName>
    </submittedName>
</protein>
<evidence type="ECO:0000313" key="1">
    <source>
        <dbReference type="EMBL" id="MBS7231923.1"/>
    </source>
</evidence>
<dbReference type="PANTHER" id="PTHR41244:SF1">
    <property type="entry name" value="GLYCOSYLTRANSFERASE"/>
    <property type="match status" value="1"/>
</dbReference>
<sequence length="360" mass="42117">MKTKARVIAFYLPQYHPIPENDKWWGKGFTEWTNVGKAKPLFKGHYQPRVPGHLGYYDLRVSETRKAQAEMASEYGVEGFCYWHYWFGNGKRLIERPFNEVLASGDPDFPFCLAWANETWKGFDHGLVNRNILIEQLYPGIEDYTAHFYEVLPAFKDKRYITVDGKPLFMIYKPLANPEVIAFMKTWRELALVNNLKGIHFVGHNNDMNDSVQDILSTGLDAVNTTRLNRYVVQNRSFIAKVSGKLNKLFRNIPNAYSYETMSKWFIIPEIDKQQKVYPSIIPGWDHTPRSGRDGLVMTNSTPEIFERHVKDVVKLVEDKPDEHKIIFIKSWNEWAEGNYMEPDLRWGIRFLEALKKQLL</sequence>
<dbReference type="RefSeq" id="WP_213300566.1">
    <property type="nucleotide sequence ID" value="NZ_JAGYVZ010000011.1"/>
</dbReference>
<keyword evidence="2" id="KW-1185">Reference proteome</keyword>
<dbReference type="Pfam" id="PF14307">
    <property type="entry name" value="Glyco_tran_WbsX"/>
    <property type="match status" value="1"/>
</dbReference>